<evidence type="ECO:0000313" key="4">
    <source>
        <dbReference type="EMBL" id="MBB4965517.1"/>
    </source>
</evidence>
<dbReference type="RefSeq" id="WP_312865638.1">
    <property type="nucleotide sequence ID" value="NZ_BAABAI010000029.1"/>
</dbReference>
<reference evidence="4 5" key="1">
    <citation type="submission" date="2020-08" db="EMBL/GenBank/DDBJ databases">
        <title>Sequencing the genomes of 1000 actinobacteria strains.</title>
        <authorList>
            <person name="Klenk H.-P."/>
        </authorList>
    </citation>
    <scope>NUCLEOTIDE SEQUENCE [LARGE SCALE GENOMIC DNA]</scope>
    <source>
        <strain evidence="4 5">DSM 45084</strain>
    </source>
</reference>
<dbReference type="EC" id="1.14.13.2" evidence="4"/>
<evidence type="ECO:0000259" key="3">
    <source>
        <dbReference type="Pfam" id="PF01494"/>
    </source>
</evidence>
<comment type="caution">
    <text evidence="4">The sequence shown here is derived from an EMBL/GenBank/DDBJ whole genome shotgun (WGS) entry which is preliminary data.</text>
</comment>
<dbReference type="PANTHER" id="PTHR43004:SF3">
    <property type="entry name" value="P-HYDROXYBENZOATE HYDROXYLASE"/>
    <property type="match status" value="1"/>
</dbReference>
<protein>
    <submittedName>
        <fullName evidence="4">p-hydroxybenzoate 3-monooxygenase</fullName>
        <ecNumber evidence="4">1.14.13.2</ecNumber>
    </submittedName>
</protein>
<dbReference type="PANTHER" id="PTHR43004">
    <property type="entry name" value="TRK SYSTEM POTASSIUM UPTAKE PROTEIN"/>
    <property type="match status" value="1"/>
</dbReference>
<dbReference type="EMBL" id="JACHJS010000001">
    <property type="protein sequence ID" value="MBB4965517.1"/>
    <property type="molecule type" value="Genomic_DNA"/>
</dbReference>
<dbReference type="PRINTS" id="PR00420">
    <property type="entry name" value="RNGMNOXGNASE"/>
</dbReference>
<keyword evidence="1" id="KW-0285">Flavoprotein</keyword>
<dbReference type="InterPro" id="IPR002938">
    <property type="entry name" value="FAD-bd"/>
</dbReference>
<gene>
    <name evidence="4" type="ORF">F4559_002876</name>
</gene>
<dbReference type="SUPFAM" id="SSF54373">
    <property type="entry name" value="FAD-linked reductases, C-terminal domain"/>
    <property type="match status" value="1"/>
</dbReference>
<proteinExistence type="predicted"/>
<dbReference type="InterPro" id="IPR050641">
    <property type="entry name" value="RIFMO-like"/>
</dbReference>
<dbReference type="Pfam" id="PF01494">
    <property type="entry name" value="FAD_binding_3"/>
    <property type="match status" value="1"/>
</dbReference>
<keyword evidence="4" id="KW-0503">Monooxygenase</keyword>
<accession>A0A7W7T3S3</accession>
<dbReference type="Gene3D" id="3.30.9.10">
    <property type="entry name" value="D-Amino Acid Oxidase, subunit A, domain 2"/>
    <property type="match status" value="1"/>
</dbReference>
<sequence>MDGTTTVVVIGAGVAGLTVANLLRRTGIDCVVLERHNRDHVERRQRAGVLDFAAEQVYVRAGLDDRLLAGAPASGSLEIRVDGVSRLFDAAAHTDGRAGRLLPQQVLVRRLIETFVDSGGDLRFDSADVRPHDIDGDRPYVTYLDANGHAQRLEADYVAGCDGFHGVSRSVVPPDALTTYRHAEDVGWFTVLTDSPPPKYPLLALSRHGFAAHFGRGPHASRFYLQCPPGDDLDAWTDERVWRQLRLRLADDTLPDGPVVEKAVIDARSFVVDPMSYGRLFLVGDAAHIVPPMGGKGMNLAIADADVLAHALHAAVRNGDDGPLRAYSATCLRRVWNDQEYSRWLSDMVFHGADQSTAGPFHWHLARSRLDRIFTSTNAARAFADLMAGTA</sequence>
<evidence type="ECO:0000256" key="2">
    <source>
        <dbReference type="ARBA" id="ARBA00022827"/>
    </source>
</evidence>
<dbReference type="AlphaFoldDB" id="A0A7W7T3S3"/>
<keyword evidence="2" id="KW-0274">FAD</keyword>
<dbReference type="GO" id="GO:0018659">
    <property type="term" value="F:4-hydroxybenzoate 3-monooxygenase activity"/>
    <property type="evidence" value="ECO:0007669"/>
    <property type="project" value="UniProtKB-EC"/>
</dbReference>
<keyword evidence="4" id="KW-0560">Oxidoreductase</keyword>
<evidence type="ECO:0000313" key="5">
    <source>
        <dbReference type="Proteomes" id="UP000542674"/>
    </source>
</evidence>
<evidence type="ECO:0000256" key="1">
    <source>
        <dbReference type="ARBA" id="ARBA00022630"/>
    </source>
</evidence>
<dbReference type="GO" id="GO:0071949">
    <property type="term" value="F:FAD binding"/>
    <property type="evidence" value="ECO:0007669"/>
    <property type="project" value="InterPro"/>
</dbReference>
<dbReference type="InterPro" id="IPR036188">
    <property type="entry name" value="FAD/NAD-bd_sf"/>
</dbReference>
<name>A0A7W7T3S3_9PSEU</name>
<dbReference type="Proteomes" id="UP000542674">
    <property type="component" value="Unassembled WGS sequence"/>
</dbReference>
<dbReference type="NCBIfam" id="NF006091">
    <property type="entry name" value="PRK08243.1"/>
    <property type="match status" value="1"/>
</dbReference>
<dbReference type="Gene3D" id="3.50.50.60">
    <property type="entry name" value="FAD/NAD(P)-binding domain"/>
    <property type="match status" value="1"/>
</dbReference>
<keyword evidence="5" id="KW-1185">Reference proteome</keyword>
<feature type="domain" description="FAD-binding" evidence="3">
    <location>
        <begin position="5"/>
        <end position="337"/>
    </location>
</feature>
<dbReference type="SUPFAM" id="SSF51905">
    <property type="entry name" value="FAD/NAD(P)-binding domain"/>
    <property type="match status" value="1"/>
</dbReference>
<organism evidence="4 5">
    <name type="scientific">Saccharothrix violaceirubra</name>
    <dbReference type="NCBI Taxonomy" id="413306"/>
    <lineage>
        <taxon>Bacteria</taxon>
        <taxon>Bacillati</taxon>
        <taxon>Actinomycetota</taxon>
        <taxon>Actinomycetes</taxon>
        <taxon>Pseudonocardiales</taxon>
        <taxon>Pseudonocardiaceae</taxon>
        <taxon>Saccharothrix</taxon>
    </lineage>
</organism>